<dbReference type="Proteomes" id="UP000295680">
    <property type="component" value="Unassembled WGS sequence"/>
</dbReference>
<proteinExistence type="predicted"/>
<keyword evidence="2" id="KW-0723">Serine/threonine-protein kinase</keyword>
<sequence length="836" mass="92046">MDRRYHQFCMADPVFYDSPARAMPVDQGYLAGFTVPGSWHVTRRDDWTVLGPDGGELPAQGWKIHCSATVGNASEILGIVWDYCVRQGISFKFVTDQVNLLLRNSKYADRTGSGKFITMYPAGLGELERTLRELGARLDGFTGPYILSDLRWRSGPLFVRYGGFVERYCKLADGSLTPAISDPDGRLVPDVRQPKFAVPPWVEIPGFLTAAMAERASPTEFPFQIRHPLHFSNGGGIYLATDTRTGRVVVLKEARPLAGLDRFGADAVERLRRERDFLEKLAGTGVVPELYDYFVCWEHHFLVEEYVEGQPLGKEMVLRAPLIHPEIDEAEVADYTRWALATLDKVAGCLRVVHDAGIAFGDLHPHNVMLRQDGRVVLLDLEAASYLADEMLPGLGATGYRAPDGRRGAEADNYAMACMWLGLFMPLTMLFPLDRTKAAMLANYVVRRYPVPEQAVARVAEVLQDRRPTSDDLPAEHKAAEFSARLDEGAFDWPSLRDSIRDAVLASATPDRTDRLFPGDIEQFTRGGAGLAYGAAGVLYALARSGAGRFPDHEQWLLDAVERGDQSRIGFYDGLHGVAYALLELGRPDEAQAVLERTNAVPLEALPDNLFSGLSGVGLNLLRFAEATGDESFRTRALEAGTLLAEGTKEPPDKGLMFGPSGHALLFVRLFEATGEPHYLDLAEQALSRDVDRLITLPDGSMHVDGGWRAMPYLATGSIGVGFVLRLFLRHRENGEFARALALIRRTAQPELVIGSGLFNGRAGCIAFLSALQESGPVLDRLVRRLSWHIVPYRGNVAFPGDQLLRLSMDLATGSAGVLFALSSALDDNRLMLPFL</sequence>
<dbReference type="PANTHER" id="PTHR43289">
    <property type="entry name" value="MITOGEN-ACTIVATED PROTEIN KINASE KINASE KINASE 20-RELATED"/>
    <property type="match status" value="1"/>
</dbReference>
<dbReference type="CDD" id="cd04791">
    <property type="entry name" value="LanC_SerThrkinase"/>
    <property type="match status" value="1"/>
</dbReference>
<dbReference type="SMART" id="SM01260">
    <property type="entry name" value="LANC_like"/>
    <property type="match status" value="1"/>
</dbReference>
<evidence type="ECO:0000256" key="6">
    <source>
        <dbReference type="ARBA" id="ARBA00022840"/>
    </source>
</evidence>
<dbReference type="InterPro" id="IPR057929">
    <property type="entry name" value="RamC_N"/>
</dbReference>
<organism evidence="8 9">
    <name type="scientific">Actinocrispum wychmicini</name>
    <dbReference type="NCBI Taxonomy" id="1213861"/>
    <lineage>
        <taxon>Bacteria</taxon>
        <taxon>Bacillati</taxon>
        <taxon>Actinomycetota</taxon>
        <taxon>Actinomycetes</taxon>
        <taxon>Pseudonocardiales</taxon>
        <taxon>Pseudonocardiaceae</taxon>
        <taxon>Actinocrispum</taxon>
    </lineage>
</organism>
<reference evidence="8 9" key="1">
    <citation type="submission" date="2019-03" db="EMBL/GenBank/DDBJ databases">
        <title>Genomic Encyclopedia of Type Strains, Phase IV (KMG-IV): sequencing the most valuable type-strain genomes for metagenomic binning, comparative biology and taxonomic classification.</title>
        <authorList>
            <person name="Goeker M."/>
        </authorList>
    </citation>
    <scope>NUCLEOTIDE SEQUENCE [LARGE SCALE GENOMIC DNA]</scope>
    <source>
        <strain evidence="8 9">DSM 45934</strain>
    </source>
</reference>
<keyword evidence="3" id="KW-0808">Transferase</keyword>
<evidence type="ECO:0000256" key="4">
    <source>
        <dbReference type="ARBA" id="ARBA00022741"/>
    </source>
</evidence>
<dbReference type="PROSITE" id="PS50011">
    <property type="entry name" value="PROTEIN_KINASE_DOM"/>
    <property type="match status" value="1"/>
</dbReference>
<comment type="caution">
    <text evidence="8">The sequence shown here is derived from an EMBL/GenBank/DDBJ whole genome shotgun (WGS) entry which is preliminary data.</text>
</comment>
<keyword evidence="5 8" id="KW-0418">Kinase</keyword>
<dbReference type="GO" id="GO:0031179">
    <property type="term" value="P:peptide modification"/>
    <property type="evidence" value="ECO:0007669"/>
    <property type="project" value="InterPro"/>
</dbReference>
<gene>
    <name evidence="8" type="ORF">EV192_104544</name>
</gene>
<dbReference type="EMBL" id="SLWS01000004">
    <property type="protein sequence ID" value="TCO59701.1"/>
    <property type="molecule type" value="Genomic_DNA"/>
</dbReference>
<dbReference type="RefSeq" id="WP_132117797.1">
    <property type="nucleotide sequence ID" value="NZ_SLWS01000004.1"/>
</dbReference>
<dbReference type="InterPro" id="IPR053524">
    <property type="entry name" value="Aerial_hyphae_peptide-synth"/>
</dbReference>
<dbReference type="SMART" id="SM00220">
    <property type="entry name" value="S_TKc"/>
    <property type="match status" value="1"/>
</dbReference>
<dbReference type="SUPFAM" id="SSF158745">
    <property type="entry name" value="LanC-like"/>
    <property type="match status" value="1"/>
</dbReference>
<evidence type="ECO:0000259" key="7">
    <source>
        <dbReference type="PROSITE" id="PS50011"/>
    </source>
</evidence>
<dbReference type="PANTHER" id="PTHR43289:SF6">
    <property type="entry name" value="SERINE_THREONINE-PROTEIN KINASE NEKL-3"/>
    <property type="match status" value="1"/>
</dbReference>
<feature type="domain" description="Protein kinase" evidence="7">
    <location>
        <begin position="223"/>
        <end position="480"/>
    </location>
</feature>
<dbReference type="GO" id="GO:0004674">
    <property type="term" value="F:protein serine/threonine kinase activity"/>
    <property type="evidence" value="ECO:0007669"/>
    <property type="project" value="UniProtKB-KW"/>
</dbReference>
<dbReference type="Gene3D" id="3.30.200.20">
    <property type="entry name" value="Phosphorylase Kinase, domain 1"/>
    <property type="match status" value="1"/>
</dbReference>
<dbReference type="GO" id="GO:0005524">
    <property type="term" value="F:ATP binding"/>
    <property type="evidence" value="ECO:0007669"/>
    <property type="project" value="UniProtKB-KW"/>
</dbReference>
<keyword evidence="6" id="KW-0067">ATP-binding</keyword>
<dbReference type="Pfam" id="PF25816">
    <property type="entry name" value="RamC_N"/>
    <property type="match status" value="1"/>
</dbReference>
<evidence type="ECO:0000313" key="8">
    <source>
        <dbReference type="EMBL" id="TCO59701.1"/>
    </source>
</evidence>
<dbReference type="SUPFAM" id="SSF56112">
    <property type="entry name" value="Protein kinase-like (PK-like)"/>
    <property type="match status" value="1"/>
</dbReference>
<dbReference type="AlphaFoldDB" id="A0A4R2JIG0"/>
<dbReference type="Pfam" id="PF00069">
    <property type="entry name" value="Pkinase"/>
    <property type="match status" value="1"/>
</dbReference>
<dbReference type="InterPro" id="IPR011009">
    <property type="entry name" value="Kinase-like_dom_sf"/>
</dbReference>
<dbReference type="EC" id="2.7.11.1" evidence="1"/>
<name>A0A4R2JIG0_9PSEU</name>
<evidence type="ECO:0000256" key="5">
    <source>
        <dbReference type="ARBA" id="ARBA00022777"/>
    </source>
</evidence>
<evidence type="ECO:0000313" key="9">
    <source>
        <dbReference type="Proteomes" id="UP000295680"/>
    </source>
</evidence>
<dbReference type="NCBIfam" id="NF038151">
    <property type="entry name" value="lanthi_synth_III"/>
    <property type="match status" value="1"/>
</dbReference>
<evidence type="ECO:0000256" key="1">
    <source>
        <dbReference type="ARBA" id="ARBA00012513"/>
    </source>
</evidence>
<dbReference type="OrthoDB" id="1492512at2"/>
<evidence type="ECO:0000256" key="3">
    <source>
        <dbReference type="ARBA" id="ARBA00022679"/>
    </source>
</evidence>
<dbReference type="Gene3D" id="1.50.10.20">
    <property type="match status" value="2"/>
</dbReference>
<dbReference type="InterPro" id="IPR007822">
    <property type="entry name" value="LANC-like"/>
</dbReference>
<protein>
    <recommendedName>
        <fullName evidence="1">non-specific serine/threonine protein kinase</fullName>
        <ecNumber evidence="1">2.7.11.1</ecNumber>
    </recommendedName>
</protein>
<accession>A0A4R2JIG0</accession>
<dbReference type="InterPro" id="IPR000719">
    <property type="entry name" value="Prot_kinase_dom"/>
</dbReference>
<keyword evidence="9" id="KW-1185">Reference proteome</keyword>
<dbReference type="Gene3D" id="1.10.510.10">
    <property type="entry name" value="Transferase(Phosphotransferase) domain 1"/>
    <property type="match status" value="1"/>
</dbReference>
<keyword evidence="4" id="KW-0547">Nucleotide-binding</keyword>
<evidence type="ECO:0000256" key="2">
    <source>
        <dbReference type="ARBA" id="ARBA00022527"/>
    </source>
</evidence>
<dbReference type="InterPro" id="IPR058053">
    <property type="entry name" value="RamC_C"/>
</dbReference>